<dbReference type="Gene3D" id="3.40.50.1820">
    <property type="entry name" value="alpha/beta hydrolase"/>
    <property type="match status" value="1"/>
</dbReference>
<dbReference type="PANTHER" id="PTHR11005">
    <property type="entry name" value="LYSOSOMAL ACID LIPASE-RELATED"/>
    <property type="match status" value="1"/>
</dbReference>
<protein>
    <recommendedName>
        <fullName evidence="2">Partial AB-hydrolase lipase domain-containing protein</fullName>
    </recommendedName>
</protein>
<proteinExistence type="predicted"/>
<keyword evidence="4" id="KW-1185">Reference proteome</keyword>
<keyword evidence="1" id="KW-0732">Signal</keyword>
<reference evidence="3 4" key="1">
    <citation type="journal article" date="2019" name="Sci. Rep.">
        <title>Nanopore sequencing improves the draft genome of the human pathogenic amoeba Naegleria fowleri.</title>
        <authorList>
            <person name="Liechti N."/>
            <person name="Schurch N."/>
            <person name="Bruggmann R."/>
            <person name="Wittwer M."/>
        </authorList>
    </citation>
    <scope>NUCLEOTIDE SEQUENCE [LARGE SCALE GENOMIC DNA]</scope>
    <source>
        <strain evidence="3 4">ATCC 30894</strain>
    </source>
</reference>
<accession>A0A6A5C443</accession>
<dbReference type="EMBL" id="VFQX01000012">
    <property type="protein sequence ID" value="KAF0981851.1"/>
    <property type="molecule type" value="Genomic_DNA"/>
</dbReference>
<dbReference type="GO" id="GO:0006629">
    <property type="term" value="P:lipid metabolic process"/>
    <property type="evidence" value="ECO:0007669"/>
    <property type="project" value="InterPro"/>
</dbReference>
<dbReference type="Proteomes" id="UP000444721">
    <property type="component" value="Unassembled WGS sequence"/>
</dbReference>
<evidence type="ECO:0000313" key="3">
    <source>
        <dbReference type="EMBL" id="KAF0981851.1"/>
    </source>
</evidence>
<evidence type="ECO:0000259" key="2">
    <source>
        <dbReference type="Pfam" id="PF04083"/>
    </source>
</evidence>
<dbReference type="RefSeq" id="XP_044566564.1">
    <property type="nucleotide sequence ID" value="XM_044702152.1"/>
</dbReference>
<feature type="domain" description="Partial AB-hydrolase lipase" evidence="2">
    <location>
        <begin position="39"/>
        <end position="101"/>
    </location>
</feature>
<dbReference type="InterPro" id="IPR006693">
    <property type="entry name" value="AB_hydrolase_lipase"/>
</dbReference>
<dbReference type="VEuPathDB" id="AmoebaDB:NF0048280"/>
<dbReference type="Pfam" id="PF04083">
    <property type="entry name" value="Abhydro_lipase"/>
    <property type="match status" value="1"/>
</dbReference>
<dbReference type="AlphaFoldDB" id="A0A6A5C443"/>
<name>A0A6A5C443_NAEFO</name>
<sequence>MTLIIRQHATACLLALTVAILFSLSTQWCVNAQDVRSNVTQLIQYWGYPVEQHDVTTPDGYILSVQRIPHGRFNRHGGSTPRKVVFLQHGFLDCSATWVNNLPYQSLGFILADAGYDVWLGNVRGNEYSNRNLYFPTQSKQFWELGIHLG</sequence>
<gene>
    <name evidence="3" type="ORF">FDP41_011712</name>
</gene>
<dbReference type="VEuPathDB" id="AmoebaDB:FDP41_011712"/>
<feature type="chain" id="PRO_5025413576" description="Partial AB-hydrolase lipase domain-containing protein" evidence="1">
    <location>
        <begin position="33"/>
        <end position="150"/>
    </location>
</feature>
<dbReference type="VEuPathDB" id="AmoebaDB:NfTy_021070"/>
<organism evidence="3 4">
    <name type="scientific">Naegleria fowleri</name>
    <name type="common">Brain eating amoeba</name>
    <dbReference type="NCBI Taxonomy" id="5763"/>
    <lineage>
        <taxon>Eukaryota</taxon>
        <taxon>Discoba</taxon>
        <taxon>Heterolobosea</taxon>
        <taxon>Tetramitia</taxon>
        <taxon>Eutetramitia</taxon>
        <taxon>Vahlkampfiidae</taxon>
        <taxon>Naegleria</taxon>
    </lineage>
</organism>
<comment type="caution">
    <text evidence="3">The sequence shown here is derived from an EMBL/GenBank/DDBJ whole genome shotgun (WGS) entry which is preliminary data.</text>
</comment>
<evidence type="ECO:0000313" key="4">
    <source>
        <dbReference type="Proteomes" id="UP000444721"/>
    </source>
</evidence>
<evidence type="ECO:0000256" key="1">
    <source>
        <dbReference type="SAM" id="SignalP"/>
    </source>
</evidence>
<feature type="signal peptide" evidence="1">
    <location>
        <begin position="1"/>
        <end position="32"/>
    </location>
</feature>
<dbReference type="InterPro" id="IPR029058">
    <property type="entry name" value="AB_hydrolase_fold"/>
</dbReference>
<dbReference type="GeneID" id="68118927"/>
<dbReference type="OrthoDB" id="6434424at2759"/>
<dbReference type="SUPFAM" id="SSF53474">
    <property type="entry name" value="alpha/beta-Hydrolases"/>
    <property type="match status" value="1"/>
</dbReference>